<evidence type="ECO:0000313" key="2">
    <source>
        <dbReference type="Proteomes" id="UP000014155"/>
    </source>
</evidence>
<name>S0FIF0_RUMCE</name>
<comment type="caution">
    <text evidence="1">The sequence shown here is derived from an EMBL/GenBank/DDBJ whole genome shotgun (WGS) entry which is preliminary data.</text>
</comment>
<proteinExistence type="predicted"/>
<accession>S0FIF0</accession>
<evidence type="ECO:0000313" key="1">
    <source>
        <dbReference type="EMBL" id="EMS69871.1"/>
    </source>
</evidence>
<dbReference type="EMBL" id="AORV01000062">
    <property type="protein sequence ID" value="EMS69871.1"/>
    <property type="molecule type" value="Genomic_DNA"/>
</dbReference>
<dbReference type="AlphaFoldDB" id="S0FIF0"/>
<gene>
    <name evidence="1" type="ORF">CTER_4452</name>
</gene>
<reference evidence="1 2" key="1">
    <citation type="journal article" date="2013" name="Genome Announc.">
        <title>Draft Genome Sequence of the Cellulolytic, Mesophilic, Anaerobic Bacterium Clostridium termitidis Strain CT1112 (DSM 5398).</title>
        <authorList>
            <person name="Lal S."/>
            <person name="Ramachandran U."/>
            <person name="Zhang X."/>
            <person name="Munir R."/>
            <person name="Sparling R."/>
            <person name="Levin D.B."/>
        </authorList>
    </citation>
    <scope>NUCLEOTIDE SEQUENCE [LARGE SCALE GENOMIC DNA]</scope>
    <source>
        <strain evidence="1 2">CT1112</strain>
    </source>
</reference>
<protein>
    <submittedName>
        <fullName evidence="1">Uncharacterized protein</fullName>
    </submittedName>
</protein>
<keyword evidence="2" id="KW-1185">Reference proteome</keyword>
<dbReference type="STRING" id="1195236.CTER_4452"/>
<organism evidence="1 2">
    <name type="scientific">Ruminiclostridium cellobioparum subsp. termitidis CT1112</name>
    <dbReference type="NCBI Taxonomy" id="1195236"/>
    <lineage>
        <taxon>Bacteria</taxon>
        <taxon>Bacillati</taxon>
        <taxon>Bacillota</taxon>
        <taxon>Clostridia</taxon>
        <taxon>Eubacteriales</taxon>
        <taxon>Oscillospiraceae</taxon>
        <taxon>Ruminiclostridium</taxon>
    </lineage>
</organism>
<sequence length="45" mass="5561">MYKLNNINQQKPNNTVVPYIYGKMVHWPDLCLRDDYFYKLIINQR</sequence>
<dbReference type="Proteomes" id="UP000014155">
    <property type="component" value="Unassembled WGS sequence"/>
</dbReference>